<gene>
    <name evidence="1" type="ORF">CP49_14140</name>
</gene>
<reference evidence="1 2" key="1">
    <citation type="submission" date="2014-03" db="EMBL/GenBank/DDBJ databases">
        <title>Bradyrhizobium valentinum sp. nov., isolated from effective nodules of Lupinus mariae-josephae, a lupine endemic of basic-lime soils in Eastern Spain.</title>
        <authorList>
            <person name="Duran D."/>
            <person name="Rey L."/>
            <person name="Navarro A."/>
            <person name="Busquets A."/>
            <person name="Imperial J."/>
            <person name="Ruiz-Argueso T."/>
        </authorList>
    </citation>
    <scope>NUCLEOTIDE SEQUENCE [LARGE SCALE GENOMIC DNA]</scope>
    <source>
        <strain evidence="1 2">LmjM3</strain>
    </source>
</reference>
<dbReference type="Proteomes" id="UP000051913">
    <property type="component" value="Unassembled WGS sequence"/>
</dbReference>
<name>A0A0R3K0S8_9BRAD</name>
<comment type="caution">
    <text evidence="1">The sequence shown here is derived from an EMBL/GenBank/DDBJ whole genome shotgun (WGS) entry which is preliminary data.</text>
</comment>
<keyword evidence="2" id="KW-1185">Reference proteome</keyword>
<accession>A0A0R3K0S8</accession>
<evidence type="ECO:0000313" key="2">
    <source>
        <dbReference type="Proteomes" id="UP000051913"/>
    </source>
</evidence>
<organism evidence="1 2">
    <name type="scientific">Bradyrhizobium valentinum</name>
    <dbReference type="NCBI Taxonomy" id="1518501"/>
    <lineage>
        <taxon>Bacteria</taxon>
        <taxon>Pseudomonadati</taxon>
        <taxon>Pseudomonadota</taxon>
        <taxon>Alphaproteobacteria</taxon>
        <taxon>Hyphomicrobiales</taxon>
        <taxon>Nitrobacteraceae</taxon>
        <taxon>Bradyrhizobium</taxon>
    </lineage>
</organism>
<dbReference type="AlphaFoldDB" id="A0A0R3K0S8"/>
<protein>
    <recommendedName>
        <fullName evidence="3">Porin</fullName>
    </recommendedName>
</protein>
<proteinExistence type="predicted"/>
<dbReference type="STRING" id="1518501.CQ10_37830"/>
<sequence>MSEAAAKRPLHERVKELEIGWAANENATRQIIRDTLNKTGPKINNFLTLSGVVEGVASRAGSFTGPTQENLSLGTAELDFDIKLSDWLTGALVLHFDSGTGAIFPTGNQPVVPTNVPGVGVDRFTLDRTHVTVGDLMQFPIAARFGVEVLHFGTSTGVARLDTLSIGTPLTTEVFENRQTAGGLEFAWPTPPRQPPPAPVVVPRVSPLVVAPAVSQLMRWLGYTPLPERPFRPTPVTFPFDPPPFYGSVMAYRGSDSIIPGRTKIDDYNATLGFRTRGHCGVPYDQLKDSLICPWTLDFHVDYNTSVFESRFLHSSYLPFLSQIGRIPGVAASLKTSFGPFAFVGEVNTALQQARFFDEFGIARSMMPMTWQASIAYQFDWNPWVTEIGAQGNFVSVGYSGSKDMAGVSILQSGVPTRIGFVPQHRLFLTGGEWVMDGLKVAVEYSANWDYPVSSGGTGRVAHGAFGLLQLNF</sequence>
<evidence type="ECO:0000313" key="1">
    <source>
        <dbReference type="EMBL" id="KRQ89344.1"/>
    </source>
</evidence>
<dbReference type="EMBL" id="LLXX01000239">
    <property type="protein sequence ID" value="KRQ89344.1"/>
    <property type="molecule type" value="Genomic_DNA"/>
</dbReference>
<evidence type="ECO:0008006" key="3">
    <source>
        <dbReference type="Google" id="ProtNLM"/>
    </source>
</evidence>